<evidence type="ECO:0000256" key="5">
    <source>
        <dbReference type="PROSITE-ProRule" id="PRU00339"/>
    </source>
</evidence>
<keyword evidence="5" id="KW-0802">TPR repeat</keyword>
<feature type="transmembrane region" description="Helical" evidence="6">
    <location>
        <begin position="72"/>
        <end position="92"/>
    </location>
</feature>
<gene>
    <name evidence="8" type="ORF">DYE49_10285</name>
</gene>
<dbReference type="Gene3D" id="3.40.50.410">
    <property type="entry name" value="von Willebrand factor, type A domain"/>
    <property type="match status" value="1"/>
</dbReference>
<dbReference type="InterPro" id="IPR019734">
    <property type="entry name" value="TPR_rpt"/>
</dbReference>
<evidence type="ECO:0000256" key="2">
    <source>
        <dbReference type="ARBA" id="ARBA00022692"/>
    </source>
</evidence>
<dbReference type="SUPFAM" id="SSF53300">
    <property type="entry name" value="vWA-like"/>
    <property type="match status" value="1"/>
</dbReference>
<dbReference type="KEGG" id="trc:DYE49_10285"/>
<sequence length="556" mass="61561">MVPEKTRASGGFMNFDIERPYAFYGIIVLIPAALYTILRYKKILRSFITNPEVFSASASVTRLRRCFFLRTFFRCMAWMMLVLAYAGISWGIKTVPVQKSGSTVSFVFDISYSMTAKDGPSGISRLEAECNYARGLLKHLEGTSVSVVLAKGSGVTAIPLTEDFNSIENMLSQLHPNLISSEGTDLGSGVRAAITSFPSQSAKAGCIWLFTDGEETQDSLLDALNESVRYGIPVAIVGFGSERESELLLADGKTRVKTALRSSAVEETVSKVKRIRAGGRTDSDLTPVIYVDASEYGSAGKLLKMLSPQDGSGSVSYEVHLISRKNIFINLAIIFFLFSIIAGEIDFRRAIKNFTRGTAAVLVFCTFTSCSKKFDEGRLLFEGKLEWNRKNYNQATACFLEVSEMALKNGDARASEYARFNLAVTYLMQDENESAASYFKQILDEATESTDLQVKFAALYNSGIISHRQGKFDEAAEFFKEALLVDSSSTDAKINLELSIQEKSLQVKPDEKEIVPVEKSGGDAALENAVYSIIRENEEKRWKNQQQKTKNSSLDY</sequence>
<dbReference type="SMART" id="SM00028">
    <property type="entry name" value="TPR"/>
    <property type="match status" value="3"/>
</dbReference>
<dbReference type="Proteomes" id="UP000593591">
    <property type="component" value="Chromosome"/>
</dbReference>
<dbReference type="InterPro" id="IPR036465">
    <property type="entry name" value="vWFA_dom_sf"/>
</dbReference>
<evidence type="ECO:0000256" key="6">
    <source>
        <dbReference type="SAM" id="Phobius"/>
    </source>
</evidence>
<evidence type="ECO:0000313" key="8">
    <source>
        <dbReference type="EMBL" id="QOS40816.1"/>
    </source>
</evidence>
<reference evidence="8 9" key="1">
    <citation type="submission" date="2018-08" db="EMBL/GenBank/DDBJ databases">
        <title>The first complete genome of Treponema rectale (CHPAT), a commensal spirochete of the bovine rectum.</title>
        <authorList>
            <person name="Staton G.J."/>
            <person name="Clegg S.R."/>
            <person name="Carter S.D."/>
            <person name="Radford A.D."/>
            <person name="Darby A."/>
            <person name="Hall N."/>
            <person name="Birtles R.J."/>
            <person name="Evans N.J."/>
        </authorList>
    </citation>
    <scope>NUCLEOTIDE SEQUENCE [LARGE SCALE GENOMIC DNA]</scope>
    <source>
        <strain evidence="8 9">CHPA</strain>
    </source>
</reference>
<dbReference type="SMART" id="SM00327">
    <property type="entry name" value="VWA"/>
    <property type="match status" value="1"/>
</dbReference>
<dbReference type="EMBL" id="CP031517">
    <property type="protein sequence ID" value="QOS40816.1"/>
    <property type="molecule type" value="Genomic_DNA"/>
</dbReference>
<feature type="transmembrane region" description="Helical" evidence="6">
    <location>
        <begin position="21"/>
        <end position="38"/>
    </location>
</feature>
<dbReference type="AlphaFoldDB" id="A0A7M1XM31"/>
<keyword evidence="3 6" id="KW-1133">Transmembrane helix</keyword>
<organism evidence="8 9">
    <name type="scientific">Treponema rectale</name>
    <dbReference type="NCBI Taxonomy" id="744512"/>
    <lineage>
        <taxon>Bacteria</taxon>
        <taxon>Pseudomonadati</taxon>
        <taxon>Spirochaetota</taxon>
        <taxon>Spirochaetia</taxon>
        <taxon>Spirochaetales</taxon>
        <taxon>Treponemataceae</taxon>
        <taxon>Treponema</taxon>
    </lineage>
</organism>
<protein>
    <submittedName>
        <fullName evidence="8">VWA domain-containing protein</fullName>
    </submittedName>
</protein>
<dbReference type="Gene3D" id="1.25.40.10">
    <property type="entry name" value="Tetratricopeptide repeat domain"/>
    <property type="match status" value="1"/>
</dbReference>
<feature type="domain" description="VWFA" evidence="7">
    <location>
        <begin position="103"/>
        <end position="248"/>
    </location>
</feature>
<accession>A0A7M1XM31</accession>
<keyword evidence="4 6" id="KW-0472">Membrane</keyword>
<evidence type="ECO:0000259" key="7">
    <source>
        <dbReference type="PROSITE" id="PS50234"/>
    </source>
</evidence>
<dbReference type="InterPro" id="IPR011990">
    <property type="entry name" value="TPR-like_helical_dom_sf"/>
</dbReference>
<proteinExistence type="predicted"/>
<name>A0A7M1XM31_9SPIR</name>
<dbReference type="PANTHER" id="PTHR22550">
    <property type="entry name" value="SPORE GERMINATION PROTEIN"/>
    <property type="match status" value="1"/>
</dbReference>
<evidence type="ECO:0000256" key="4">
    <source>
        <dbReference type="ARBA" id="ARBA00023136"/>
    </source>
</evidence>
<dbReference type="InterPro" id="IPR002035">
    <property type="entry name" value="VWF_A"/>
</dbReference>
<dbReference type="PROSITE" id="PS50005">
    <property type="entry name" value="TPR"/>
    <property type="match status" value="1"/>
</dbReference>
<dbReference type="PANTHER" id="PTHR22550:SF5">
    <property type="entry name" value="LEUCINE ZIPPER PROTEIN 4"/>
    <property type="match status" value="1"/>
</dbReference>
<dbReference type="Pfam" id="PF13181">
    <property type="entry name" value="TPR_8"/>
    <property type="match status" value="1"/>
</dbReference>
<dbReference type="PROSITE" id="PS50234">
    <property type="entry name" value="VWFA"/>
    <property type="match status" value="1"/>
</dbReference>
<dbReference type="InterPro" id="IPR050768">
    <property type="entry name" value="UPF0353/GerABKA_families"/>
</dbReference>
<evidence type="ECO:0000256" key="1">
    <source>
        <dbReference type="ARBA" id="ARBA00022475"/>
    </source>
</evidence>
<dbReference type="SUPFAM" id="SSF48452">
    <property type="entry name" value="TPR-like"/>
    <property type="match status" value="1"/>
</dbReference>
<keyword evidence="1" id="KW-1003">Cell membrane</keyword>
<evidence type="ECO:0000313" key="9">
    <source>
        <dbReference type="Proteomes" id="UP000593591"/>
    </source>
</evidence>
<evidence type="ECO:0000256" key="3">
    <source>
        <dbReference type="ARBA" id="ARBA00022989"/>
    </source>
</evidence>
<keyword evidence="2 6" id="KW-0812">Transmembrane</keyword>
<dbReference type="Pfam" id="PF13519">
    <property type="entry name" value="VWA_2"/>
    <property type="match status" value="1"/>
</dbReference>
<feature type="repeat" description="TPR" evidence="5">
    <location>
        <begin position="456"/>
        <end position="489"/>
    </location>
</feature>